<feature type="domain" description="RRM" evidence="8">
    <location>
        <begin position="55"/>
        <end position="133"/>
    </location>
</feature>
<dbReference type="EMBL" id="FMSP01000024">
    <property type="protein sequence ID" value="SCV74935.1"/>
    <property type="molecule type" value="Genomic_DNA"/>
</dbReference>
<evidence type="ECO:0000259" key="8">
    <source>
        <dbReference type="PROSITE" id="PS50102"/>
    </source>
</evidence>
<protein>
    <submittedName>
        <fullName evidence="9">BQ2448_7964 protein</fullName>
    </submittedName>
</protein>
<name>A0A238FP24_9BASI</name>
<evidence type="ECO:0000256" key="5">
    <source>
        <dbReference type="ARBA" id="ARBA00023242"/>
    </source>
</evidence>
<dbReference type="Pfam" id="PF00076">
    <property type="entry name" value="RRM_1"/>
    <property type="match status" value="1"/>
</dbReference>
<evidence type="ECO:0000313" key="10">
    <source>
        <dbReference type="Proteomes" id="UP000198372"/>
    </source>
</evidence>
<dbReference type="Proteomes" id="UP000198372">
    <property type="component" value="Unassembled WGS sequence"/>
</dbReference>
<proteinExistence type="predicted"/>
<comment type="subcellular location">
    <subcellularLocation>
        <location evidence="2">Cytoplasm</location>
    </subcellularLocation>
    <subcellularLocation>
        <location evidence="1">Nucleus</location>
    </subcellularLocation>
</comment>
<dbReference type="InterPro" id="IPR033744">
    <property type="entry name" value="RRM_RBM8"/>
</dbReference>
<dbReference type="SMART" id="SM00360">
    <property type="entry name" value="RRM"/>
    <property type="match status" value="1"/>
</dbReference>
<dbReference type="SUPFAM" id="SSF54928">
    <property type="entry name" value="RNA-binding domain, RBD"/>
    <property type="match status" value="1"/>
</dbReference>
<dbReference type="Gene3D" id="3.30.70.330">
    <property type="match status" value="1"/>
</dbReference>
<sequence>MSGMDVDNTSDGVERKGRGFASRPADTDVGVMAGYETIRADRSSADRAQRSIEGWIIIVRNLHEEATEEDLQDKFGEFGEIKNLHLNLDRRTGFVKGYALIEYAEKKEALDAIKLASGTELLEMQLSVDFAFTQPPASQAPVKTDQRNRGRSQSPPRRKPLVTRID</sequence>
<dbReference type="OrthoDB" id="15688at2759"/>
<dbReference type="InterPro" id="IPR000504">
    <property type="entry name" value="RRM_dom"/>
</dbReference>
<dbReference type="PANTHER" id="PTHR45894">
    <property type="entry name" value="RNA-BINDING PROTEIN 8A"/>
    <property type="match status" value="1"/>
</dbReference>
<dbReference type="InterPro" id="IPR008111">
    <property type="entry name" value="RNA-bd_8"/>
</dbReference>
<dbReference type="GO" id="GO:0006396">
    <property type="term" value="P:RNA processing"/>
    <property type="evidence" value="ECO:0007669"/>
    <property type="project" value="InterPro"/>
</dbReference>
<keyword evidence="10" id="KW-1185">Reference proteome</keyword>
<dbReference type="STRING" id="269621.A0A238FP24"/>
<keyword evidence="5" id="KW-0539">Nucleus</keyword>
<dbReference type="InterPro" id="IPR012677">
    <property type="entry name" value="Nucleotide-bd_a/b_plait_sf"/>
</dbReference>
<gene>
    <name evidence="9" type="ORF">BQ2448_7964</name>
</gene>
<dbReference type="GO" id="GO:0005634">
    <property type="term" value="C:nucleus"/>
    <property type="evidence" value="ECO:0007669"/>
    <property type="project" value="UniProtKB-SubCell"/>
</dbReference>
<feature type="region of interest" description="Disordered" evidence="7">
    <location>
        <begin position="1"/>
        <end position="25"/>
    </location>
</feature>
<dbReference type="GO" id="GO:0003729">
    <property type="term" value="F:mRNA binding"/>
    <property type="evidence" value="ECO:0007669"/>
    <property type="project" value="InterPro"/>
</dbReference>
<dbReference type="CDD" id="cd12324">
    <property type="entry name" value="RRM_RBM8"/>
    <property type="match status" value="1"/>
</dbReference>
<evidence type="ECO:0000256" key="6">
    <source>
        <dbReference type="PROSITE-ProRule" id="PRU00176"/>
    </source>
</evidence>
<keyword evidence="3" id="KW-0963">Cytoplasm</keyword>
<evidence type="ECO:0000256" key="3">
    <source>
        <dbReference type="ARBA" id="ARBA00022490"/>
    </source>
</evidence>
<feature type="compositionally biased region" description="Basic residues" evidence="7">
    <location>
        <begin position="156"/>
        <end position="166"/>
    </location>
</feature>
<evidence type="ECO:0000256" key="4">
    <source>
        <dbReference type="ARBA" id="ARBA00022884"/>
    </source>
</evidence>
<dbReference type="InterPro" id="IPR035979">
    <property type="entry name" value="RBD_domain_sf"/>
</dbReference>
<dbReference type="AlphaFoldDB" id="A0A238FP24"/>
<keyword evidence="4 6" id="KW-0694">RNA-binding</keyword>
<evidence type="ECO:0000313" key="9">
    <source>
        <dbReference type="EMBL" id="SCV74935.1"/>
    </source>
</evidence>
<reference evidence="10" key="1">
    <citation type="submission" date="2016-09" db="EMBL/GenBank/DDBJ databases">
        <authorList>
            <person name="Jeantristanb JTB J.-T."/>
            <person name="Ricardo R."/>
        </authorList>
    </citation>
    <scope>NUCLEOTIDE SEQUENCE [LARGE SCALE GENOMIC DNA]</scope>
</reference>
<evidence type="ECO:0000256" key="2">
    <source>
        <dbReference type="ARBA" id="ARBA00004496"/>
    </source>
</evidence>
<organism evidence="9 10">
    <name type="scientific">Microbotryum intermedium</name>
    <dbReference type="NCBI Taxonomy" id="269621"/>
    <lineage>
        <taxon>Eukaryota</taxon>
        <taxon>Fungi</taxon>
        <taxon>Dikarya</taxon>
        <taxon>Basidiomycota</taxon>
        <taxon>Pucciniomycotina</taxon>
        <taxon>Microbotryomycetes</taxon>
        <taxon>Microbotryales</taxon>
        <taxon>Microbotryaceae</taxon>
        <taxon>Microbotryum</taxon>
    </lineage>
</organism>
<feature type="region of interest" description="Disordered" evidence="7">
    <location>
        <begin position="135"/>
        <end position="166"/>
    </location>
</feature>
<accession>A0A238FP24</accession>
<dbReference type="GO" id="GO:0005737">
    <property type="term" value="C:cytoplasm"/>
    <property type="evidence" value="ECO:0007669"/>
    <property type="project" value="UniProtKB-SubCell"/>
</dbReference>
<dbReference type="PRINTS" id="PR01738">
    <property type="entry name" value="RNABINDINGM8"/>
</dbReference>
<evidence type="ECO:0000256" key="1">
    <source>
        <dbReference type="ARBA" id="ARBA00004123"/>
    </source>
</evidence>
<evidence type="ECO:0000256" key="7">
    <source>
        <dbReference type="SAM" id="MobiDB-lite"/>
    </source>
</evidence>
<dbReference type="PROSITE" id="PS50102">
    <property type="entry name" value="RRM"/>
    <property type="match status" value="1"/>
</dbReference>